<dbReference type="STRING" id="249408.BOO71_0000601"/>
<proteinExistence type="predicted"/>
<feature type="region of interest" description="Disordered" evidence="1">
    <location>
        <begin position="125"/>
        <end position="235"/>
    </location>
</feature>
<protein>
    <submittedName>
        <fullName evidence="2">Uncharacterized protein</fullName>
    </submittedName>
</protein>
<comment type="caution">
    <text evidence="2">The sequence shown here is derived from an EMBL/GenBank/DDBJ whole genome shotgun (WGS) entry which is preliminary data.</text>
</comment>
<gene>
    <name evidence="2" type="ORF">BOO71_0000601</name>
</gene>
<name>A0A1U7P4U3_9DEIO</name>
<reference evidence="2 3" key="1">
    <citation type="submission" date="2017-01" db="EMBL/GenBank/DDBJ databases">
        <title>Genome Analysis of Deinococcus marmoris KOPRI26562.</title>
        <authorList>
            <person name="Kim J.H."/>
            <person name="Oh H.-M."/>
        </authorList>
    </citation>
    <scope>NUCLEOTIDE SEQUENCE [LARGE SCALE GENOMIC DNA]</scope>
    <source>
        <strain evidence="2 3">KOPRI26562</strain>
    </source>
</reference>
<sequence length="487" mass="53428">MNSAEFLRWERDSRDTLDFKKVYVDMTGDLAAGLLLSQIVYWHLPNREGNVKLRVQKDGHLWIAKQWTQWWAEVRLTEKQAIRAGEILASKGIVIKQVYKFAGDRTTHLRLDWDVFLTLWNETSKKSEEERNAEPGTRTKRPDLTRRPKAKDGEAKPRSKAKAEAGEGDLQNAEREFSKTPNGSFAKHPKGATENAETGLPITENTTKTFPETLQRGGEYNVTGNAPAPEGPEAQVSQINNAPITTTIASRPEDEGEADSPSASVAVLPPDGGDADASITDDELSFLFGDQGQANEKSATMTAPENVPPAAPPVVVAPVPASDEPHDPEETRALLVPALGGQKKLNDLMDETPPGLRYGQRRGWITQINPERAVEVIAEARKTAGSDNPWTYIIRALDKEVGGQIKGGKGGTMTAVTPMPGAYLTPEEQATREAALPPVAEGETWYGRRSGKAYQIAEVSSRSAFVEGLGEYQFQKFHSEFTNEKRG</sequence>
<evidence type="ECO:0000313" key="3">
    <source>
        <dbReference type="Proteomes" id="UP000186607"/>
    </source>
</evidence>
<dbReference type="RefSeq" id="WP_075830144.1">
    <property type="nucleotide sequence ID" value="NZ_MSTI01000007.1"/>
</dbReference>
<dbReference type="AlphaFoldDB" id="A0A1U7P4U3"/>
<dbReference type="Proteomes" id="UP000186607">
    <property type="component" value="Unassembled WGS sequence"/>
</dbReference>
<evidence type="ECO:0000313" key="2">
    <source>
        <dbReference type="EMBL" id="OLV20191.1"/>
    </source>
</evidence>
<organism evidence="2 3">
    <name type="scientific">Deinococcus marmoris</name>
    <dbReference type="NCBI Taxonomy" id="249408"/>
    <lineage>
        <taxon>Bacteria</taxon>
        <taxon>Thermotogati</taxon>
        <taxon>Deinococcota</taxon>
        <taxon>Deinococci</taxon>
        <taxon>Deinococcales</taxon>
        <taxon>Deinococcaceae</taxon>
        <taxon>Deinococcus</taxon>
    </lineage>
</organism>
<feature type="compositionally biased region" description="Polar residues" evidence="1">
    <location>
        <begin position="203"/>
        <end position="212"/>
    </location>
</feature>
<dbReference type="EMBL" id="MSTI01000007">
    <property type="protein sequence ID" value="OLV20191.1"/>
    <property type="molecule type" value="Genomic_DNA"/>
</dbReference>
<feature type="region of interest" description="Disordered" evidence="1">
    <location>
        <begin position="251"/>
        <end position="279"/>
    </location>
</feature>
<evidence type="ECO:0000256" key="1">
    <source>
        <dbReference type="SAM" id="MobiDB-lite"/>
    </source>
</evidence>
<dbReference type="OrthoDB" id="68493at2"/>
<keyword evidence="3" id="KW-1185">Reference proteome</keyword>
<accession>A0A1U7P4U3</accession>
<feature type="compositionally biased region" description="Basic and acidic residues" evidence="1">
    <location>
        <begin position="140"/>
        <end position="165"/>
    </location>
</feature>